<reference evidence="1 2" key="1">
    <citation type="submission" date="2020-05" db="EMBL/GenBank/DDBJ databases">
        <authorList>
            <person name="Petersen J."/>
            <person name="Sayavedra L."/>
        </authorList>
    </citation>
    <scope>NUCLEOTIDE SEQUENCE [LARGE SCALE GENOMIC DNA]</scope>
    <source>
        <strain evidence="1">B azoricus SOX ET2 1586I</strain>
    </source>
</reference>
<accession>A0ABN7GC16</accession>
<dbReference type="Proteomes" id="UP000626656">
    <property type="component" value="Unassembled WGS sequence"/>
</dbReference>
<evidence type="ECO:0000313" key="2">
    <source>
        <dbReference type="Proteomes" id="UP000626656"/>
    </source>
</evidence>
<evidence type="ECO:0000313" key="1">
    <source>
        <dbReference type="EMBL" id="CAB5501908.1"/>
    </source>
</evidence>
<name>A0ABN7GC16_9GAMM</name>
<dbReference type="EMBL" id="CAHJWF010000220">
    <property type="protein sequence ID" value="CAB5501908.1"/>
    <property type="molecule type" value="Genomic_DNA"/>
</dbReference>
<keyword evidence="2" id="KW-1185">Reference proteome</keyword>
<protein>
    <submittedName>
        <fullName evidence="1">Uncharacterized protein</fullName>
    </submittedName>
</protein>
<organism evidence="1 2">
    <name type="scientific">Bathymodiolus thermophilus thioautotrophic gill symbiont</name>
    <dbReference type="NCBI Taxonomy" id="2360"/>
    <lineage>
        <taxon>Bacteria</taxon>
        <taxon>Pseudomonadati</taxon>
        <taxon>Pseudomonadota</taxon>
        <taxon>Gammaproteobacteria</taxon>
        <taxon>sulfur-oxidizing symbionts</taxon>
    </lineage>
</organism>
<comment type="caution">
    <text evidence="1">The sequence shown here is derived from an EMBL/GenBank/DDBJ whole genome shotgun (WGS) entry which is preliminary data.</text>
</comment>
<proteinExistence type="predicted"/>
<gene>
    <name evidence="1" type="ORF">AZO1586I_876</name>
</gene>
<sequence>MSLTFRKQSCHWGFTPNPVINAKASQFNHYFAIYITPKPLTTF</sequence>